<dbReference type="InterPro" id="IPR029044">
    <property type="entry name" value="Nucleotide-diphossugar_trans"/>
</dbReference>
<dbReference type="GO" id="GO:0006777">
    <property type="term" value="P:Mo-molybdopterin cofactor biosynthetic process"/>
    <property type="evidence" value="ECO:0007669"/>
    <property type="project" value="UniProtKB-KW"/>
</dbReference>
<keyword evidence="5" id="KW-0460">Magnesium</keyword>
<keyword evidence="1" id="KW-0963">Cytoplasm</keyword>
<feature type="domain" description="MobA-like NTP transferase" evidence="8">
    <location>
        <begin position="4"/>
        <end position="164"/>
    </location>
</feature>
<accession>A0A917J297</accession>
<reference evidence="9" key="2">
    <citation type="submission" date="2020-09" db="EMBL/GenBank/DDBJ databases">
        <authorList>
            <person name="Sun Q."/>
            <person name="Zhou Y."/>
        </authorList>
    </citation>
    <scope>NUCLEOTIDE SEQUENCE</scope>
    <source>
        <strain evidence="9">CGMCC 1.15290</strain>
    </source>
</reference>
<evidence type="ECO:0000256" key="5">
    <source>
        <dbReference type="ARBA" id="ARBA00022842"/>
    </source>
</evidence>
<evidence type="ECO:0000313" key="10">
    <source>
        <dbReference type="Proteomes" id="UP000627292"/>
    </source>
</evidence>
<dbReference type="EMBL" id="BMIB01000003">
    <property type="protein sequence ID" value="GGH72056.1"/>
    <property type="molecule type" value="Genomic_DNA"/>
</dbReference>
<evidence type="ECO:0000313" key="9">
    <source>
        <dbReference type="EMBL" id="GGH72056.1"/>
    </source>
</evidence>
<keyword evidence="7" id="KW-0501">Molybdenum cofactor biosynthesis</keyword>
<keyword evidence="3" id="KW-0479">Metal-binding</keyword>
<keyword evidence="6" id="KW-0342">GTP-binding</keyword>
<evidence type="ECO:0000256" key="1">
    <source>
        <dbReference type="ARBA" id="ARBA00022490"/>
    </source>
</evidence>
<organism evidence="9 10">
    <name type="scientific">Filimonas zeae</name>
    <dbReference type="NCBI Taxonomy" id="1737353"/>
    <lineage>
        <taxon>Bacteria</taxon>
        <taxon>Pseudomonadati</taxon>
        <taxon>Bacteroidota</taxon>
        <taxon>Chitinophagia</taxon>
        <taxon>Chitinophagales</taxon>
        <taxon>Chitinophagaceae</taxon>
        <taxon>Filimonas</taxon>
    </lineage>
</organism>
<keyword evidence="9" id="KW-0548">Nucleotidyltransferase</keyword>
<dbReference type="Proteomes" id="UP000627292">
    <property type="component" value="Unassembled WGS sequence"/>
</dbReference>
<dbReference type="PANTHER" id="PTHR19136">
    <property type="entry name" value="MOLYBDENUM COFACTOR GUANYLYLTRANSFERASE"/>
    <property type="match status" value="1"/>
</dbReference>
<comment type="caution">
    <text evidence="9">The sequence shown here is derived from an EMBL/GenBank/DDBJ whole genome shotgun (WGS) entry which is preliminary data.</text>
</comment>
<keyword evidence="2" id="KW-0808">Transferase</keyword>
<dbReference type="InterPro" id="IPR025877">
    <property type="entry name" value="MobA-like_NTP_Trfase"/>
</dbReference>
<dbReference type="Pfam" id="PF12804">
    <property type="entry name" value="NTP_transf_3"/>
    <property type="match status" value="1"/>
</dbReference>
<evidence type="ECO:0000256" key="7">
    <source>
        <dbReference type="ARBA" id="ARBA00023150"/>
    </source>
</evidence>
<evidence type="ECO:0000259" key="8">
    <source>
        <dbReference type="Pfam" id="PF12804"/>
    </source>
</evidence>
<evidence type="ECO:0000256" key="6">
    <source>
        <dbReference type="ARBA" id="ARBA00023134"/>
    </source>
</evidence>
<evidence type="ECO:0000256" key="3">
    <source>
        <dbReference type="ARBA" id="ARBA00022723"/>
    </source>
</evidence>
<name>A0A917J297_9BACT</name>
<dbReference type="Gene3D" id="3.90.550.10">
    <property type="entry name" value="Spore Coat Polysaccharide Biosynthesis Protein SpsA, Chain A"/>
    <property type="match status" value="1"/>
</dbReference>
<protein>
    <submittedName>
        <fullName evidence="9">Molybdenum cofactor guanylyltransferase</fullName>
    </submittedName>
</protein>
<evidence type="ECO:0000256" key="2">
    <source>
        <dbReference type="ARBA" id="ARBA00022679"/>
    </source>
</evidence>
<dbReference type="GO" id="GO:0046872">
    <property type="term" value="F:metal ion binding"/>
    <property type="evidence" value="ECO:0007669"/>
    <property type="project" value="UniProtKB-KW"/>
</dbReference>
<reference evidence="9" key="1">
    <citation type="journal article" date="2014" name="Int. J. Syst. Evol. Microbiol.">
        <title>Complete genome sequence of Corynebacterium casei LMG S-19264T (=DSM 44701T), isolated from a smear-ripened cheese.</title>
        <authorList>
            <consortium name="US DOE Joint Genome Institute (JGI-PGF)"/>
            <person name="Walter F."/>
            <person name="Albersmeier A."/>
            <person name="Kalinowski J."/>
            <person name="Ruckert C."/>
        </authorList>
    </citation>
    <scope>NUCLEOTIDE SEQUENCE</scope>
    <source>
        <strain evidence="9">CGMCC 1.15290</strain>
    </source>
</reference>
<keyword evidence="4" id="KW-0547">Nucleotide-binding</keyword>
<dbReference type="InterPro" id="IPR013482">
    <property type="entry name" value="Molybde_CF_guanTrfase"/>
</dbReference>
<dbReference type="GO" id="GO:0005525">
    <property type="term" value="F:GTP binding"/>
    <property type="evidence" value="ECO:0007669"/>
    <property type="project" value="UniProtKB-KW"/>
</dbReference>
<dbReference type="SUPFAM" id="SSF53448">
    <property type="entry name" value="Nucleotide-diphospho-sugar transferases"/>
    <property type="match status" value="1"/>
</dbReference>
<gene>
    <name evidence="9" type="primary">mobA</name>
    <name evidence="9" type="ORF">GCM10011379_32070</name>
</gene>
<dbReference type="CDD" id="cd02503">
    <property type="entry name" value="MobA"/>
    <property type="match status" value="1"/>
</dbReference>
<proteinExistence type="predicted"/>
<evidence type="ECO:0000256" key="4">
    <source>
        <dbReference type="ARBA" id="ARBA00022741"/>
    </source>
</evidence>
<dbReference type="PANTHER" id="PTHR19136:SF81">
    <property type="entry name" value="MOLYBDENUM COFACTOR GUANYLYLTRANSFERASE"/>
    <property type="match status" value="1"/>
</dbReference>
<keyword evidence="10" id="KW-1185">Reference proteome</keyword>
<sequence length="209" mass="22421">MMKGLVLCGGQSSRMGHDKGLKTLAGHSWAQHASRLLHTVTCSVLYAVNASQMAEYSLQQKAGLTAEAGNLLMDNDVLPVYGPLKGILSAHLAFPDADWLVMACDMILMQTEALQYLCTQAALYTAATAVVYGNQQQAQPLCGIYTSKGLGILLQQVQNGGLKKSSMHQALAMLHTEYIAIPEHLHSCFINCNTPEDVVAIAAMVSVQS</sequence>
<dbReference type="AlphaFoldDB" id="A0A917J297"/>
<dbReference type="GO" id="GO:0016779">
    <property type="term" value="F:nucleotidyltransferase activity"/>
    <property type="evidence" value="ECO:0007669"/>
    <property type="project" value="UniProtKB-KW"/>
</dbReference>
<dbReference type="RefSeq" id="WP_188954027.1">
    <property type="nucleotide sequence ID" value="NZ_BMIB01000003.1"/>
</dbReference>